<evidence type="ECO:0000313" key="1">
    <source>
        <dbReference type="EMBL" id="MCR0235271.1"/>
    </source>
</evidence>
<sequence length="144" mass="16229">MAITKNQSGTYAAVDIHYNRPACAPHQNVINYLDHLHIMVIHKSLTAYLGCGYSRVLVGPLGNDELSDFLSVTPQNKYEIAYTMYLKKTNTTADANSVILDDMYCMGTYQGSEKMSNYLVFCDEWPQDADVRETLLSFKIPEGM</sequence>
<dbReference type="AlphaFoldDB" id="A0A223MRR3"/>
<gene>
    <name evidence="2" type="ORF">DXA38_04180</name>
    <name evidence="1" type="ORF">MKC95_21115</name>
</gene>
<reference evidence="1" key="2">
    <citation type="journal article" date="2022" name="Clin. Infect. Dis.">
        <title>Association between Clostridium innocuum and antibiotic-associated diarrhea in adults and children: A cross-sectional study and comparative genomics analysis.</title>
        <authorList>
            <person name="Cherny K.E."/>
            <person name="Muscat E.B."/>
            <person name="Balaji A."/>
            <person name="Mukherjee J."/>
            <person name="Ozer E.A."/>
            <person name="Angarone M.P."/>
            <person name="Hauser A.R."/>
            <person name="Sichel J.S."/>
            <person name="Amponsah E."/>
            <person name="Kociolek L.K."/>
        </authorList>
    </citation>
    <scope>NUCLEOTIDE SEQUENCE</scope>
    <source>
        <strain evidence="1">NU1-AC-029v</strain>
    </source>
</reference>
<dbReference type="Proteomes" id="UP000260025">
    <property type="component" value="Unassembled WGS sequence"/>
</dbReference>
<dbReference type="OrthoDB" id="9881505at2"/>
<dbReference type="EMBL" id="JAKTMA010000057">
    <property type="protein sequence ID" value="MCR0235271.1"/>
    <property type="molecule type" value="Genomic_DNA"/>
</dbReference>
<proteinExistence type="predicted"/>
<comment type="caution">
    <text evidence="2">The sequence shown here is derived from an EMBL/GenBank/DDBJ whole genome shotgun (WGS) entry which is preliminary data.</text>
</comment>
<protein>
    <submittedName>
        <fullName evidence="2">Uncharacterized protein</fullName>
    </submittedName>
</protein>
<dbReference type="Proteomes" id="UP001203972">
    <property type="component" value="Unassembled WGS sequence"/>
</dbReference>
<reference evidence="2 3" key="1">
    <citation type="submission" date="2018-08" db="EMBL/GenBank/DDBJ databases">
        <title>A genome reference for cultivated species of the human gut microbiota.</title>
        <authorList>
            <person name="Zou Y."/>
            <person name="Xue W."/>
            <person name="Luo G."/>
        </authorList>
    </citation>
    <scope>NUCLEOTIDE SEQUENCE [LARGE SCALE GENOMIC DNA]</scope>
    <source>
        <strain evidence="2 3">OF01-2LB</strain>
    </source>
</reference>
<evidence type="ECO:0000313" key="2">
    <source>
        <dbReference type="EMBL" id="RGC17518.1"/>
    </source>
</evidence>
<accession>A0A223MRR3</accession>
<dbReference type="RefSeq" id="WP_065532322.1">
    <property type="nucleotide sequence ID" value="NZ_CP022722.1"/>
</dbReference>
<evidence type="ECO:0000313" key="3">
    <source>
        <dbReference type="Proteomes" id="UP000260025"/>
    </source>
</evidence>
<organism evidence="2 3">
    <name type="scientific">Clostridium innocuum</name>
    <dbReference type="NCBI Taxonomy" id="1522"/>
    <lineage>
        <taxon>Bacteria</taxon>
        <taxon>Bacillati</taxon>
        <taxon>Bacillota</taxon>
        <taxon>Clostridia</taxon>
        <taxon>Eubacteriales</taxon>
        <taxon>Clostridiaceae</taxon>
        <taxon>Clostridium</taxon>
    </lineage>
</organism>
<name>A0A223MRR3_CLOIN</name>
<dbReference type="EMBL" id="QVEV01000004">
    <property type="protein sequence ID" value="RGC17518.1"/>
    <property type="molecule type" value="Genomic_DNA"/>
</dbReference>